<keyword evidence="2" id="KW-0645">Protease</keyword>
<dbReference type="PANTHER" id="PTHR10942">
    <property type="entry name" value="LEISHMANOLYSIN-LIKE PEPTIDASE"/>
    <property type="match status" value="1"/>
</dbReference>
<evidence type="ECO:0000256" key="8">
    <source>
        <dbReference type="PIRSR" id="PIRSR601577-2"/>
    </source>
</evidence>
<evidence type="ECO:0000256" key="6">
    <source>
        <dbReference type="ARBA" id="ARBA00023049"/>
    </source>
</evidence>
<reference evidence="11" key="1">
    <citation type="submission" date="2016-10" db="EMBL/GenBank/DDBJ databases">
        <authorList>
            <person name="Benchimol M."/>
            <person name="Almeida L.G."/>
            <person name="Vasconcelos A.T."/>
            <person name="Perreira-Neves A."/>
            <person name="Rosa I.A."/>
            <person name="Tasca T."/>
            <person name="Bogo M.R."/>
            <person name="de Souza W."/>
        </authorList>
    </citation>
    <scope>NUCLEOTIDE SEQUENCE [LARGE SCALE GENOMIC DNA]</scope>
    <source>
        <strain evidence="11">K</strain>
    </source>
</reference>
<dbReference type="SUPFAM" id="SSF55486">
    <property type="entry name" value="Metalloproteases ('zincins'), catalytic domain"/>
    <property type="match status" value="1"/>
</dbReference>
<dbReference type="GO" id="GO:0004222">
    <property type="term" value="F:metalloendopeptidase activity"/>
    <property type="evidence" value="ECO:0007669"/>
    <property type="project" value="InterPro"/>
</dbReference>
<keyword evidence="12" id="KW-1185">Reference proteome</keyword>
<gene>
    <name evidence="11" type="ORF">TRFO_01978</name>
</gene>
<feature type="region of interest" description="Disordered" evidence="9">
    <location>
        <begin position="542"/>
        <end position="596"/>
    </location>
</feature>
<dbReference type="GeneID" id="94825129"/>
<evidence type="ECO:0000256" key="3">
    <source>
        <dbReference type="ARBA" id="ARBA00022723"/>
    </source>
</evidence>
<feature type="binding site" evidence="8">
    <location>
        <position position="294"/>
    </location>
    <ligand>
        <name>Zn(2+)</name>
        <dbReference type="ChEBI" id="CHEBI:29105"/>
        <note>catalytic</note>
    </ligand>
</feature>
<name>A0A1J4JE15_9EUKA</name>
<keyword evidence="3 8" id="KW-0479">Metal-binding</keyword>
<dbReference type="GO" id="GO:0016020">
    <property type="term" value="C:membrane"/>
    <property type="evidence" value="ECO:0007669"/>
    <property type="project" value="InterPro"/>
</dbReference>
<feature type="active site" evidence="7">
    <location>
        <position position="208"/>
    </location>
</feature>
<keyword evidence="10" id="KW-1133">Transmembrane helix</keyword>
<keyword evidence="4" id="KW-0378">Hydrolase</keyword>
<dbReference type="Pfam" id="PF01457">
    <property type="entry name" value="Peptidase_M8"/>
    <property type="match status" value="1"/>
</dbReference>
<comment type="cofactor">
    <cofactor evidence="8">
        <name>Zn(2+)</name>
        <dbReference type="ChEBI" id="CHEBI:29105"/>
    </cofactor>
    <text evidence="8">Binds 1 zinc ion per subunit.</text>
</comment>
<dbReference type="EMBL" id="MLAK01001148">
    <property type="protein sequence ID" value="OHS96889.1"/>
    <property type="molecule type" value="Genomic_DNA"/>
</dbReference>
<dbReference type="PANTHER" id="PTHR10942:SF0">
    <property type="entry name" value="LEISHMANOLYSIN-LIKE PEPTIDASE"/>
    <property type="match status" value="1"/>
</dbReference>
<dbReference type="Gene3D" id="3.10.170.20">
    <property type="match status" value="1"/>
</dbReference>
<proteinExistence type="inferred from homology"/>
<evidence type="ECO:0000256" key="10">
    <source>
        <dbReference type="SAM" id="Phobius"/>
    </source>
</evidence>
<dbReference type="GO" id="GO:0046872">
    <property type="term" value="F:metal ion binding"/>
    <property type="evidence" value="ECO:0007669"/>
    <property type="project" value="UniProtKB-KW"/>
</dbReference>
<comment type="similarity">
    <text evidence="1">Belongs to the peptidase M8 family.</text>
</comment>
<evidence type="ECO:0000313" key="12">
    <source>
        <dbReference type="Proteomes" id="UP000179807"/>
    </source>
</evidence>
<feature type="transmembrane region" description="Helical" evidence="10">
    <location>
        <begin position="602"/>
        <end position="626"/>
    </location>
</feature>
<evidence type="ECO:0000256" key="4">
    <source>
        <dbReference type="ARBA" id="ARBA00022801"/>
    </source>
</evidence>
<dbReference type="Gene3D" id="3.90.132.10">
    <property type="entry name" value="Leishmanolysin , domain 2"/>
    <property type="match status" value="1"/>
</dbReference>
<keyword evidence="10" id="KW-0472">Membrane</keyword>
<evidence type="ECO:0000256" key="5">
    <source>
        <dbReference type="ARBA" id="ARBA00022833"/>
    </source>
</evidence>
<dbReference type="OrthoDB" id="527990at2759"/>
<organism evidence="11 12">
    <name type="scientific">Tritrichomonas foetus</name>
    <dbReference type="NCBI Taxonomy" id="1144522"/>
    <lineage>
        <taxon>Eukaryota</taxon>
        <taxon>Metamonada</taxon>
        <taxon>Parabasalia</taxon>
        <taxon>Tritrichomonadida</taxon>
        <taxon>Tritrichomonadidae</taxon>
        <taxon>Tritrichomonas</taxon>
    </lineage>
</organism>
<keyword evidence="6 8" id="KW-0482">Metalloprotease</keyword>
<comment type="caution">
    <text evidence="11">The sequence shown here is derived from an EMBL/GenBank/DDBJ whole genome shotgun (WGS) entry which is preliminary data.</text>
</comment>
<dbReference type="FunFam" id="3.10.170.20:FF:000003">
    <property type="entry name" value="GP63-like"/>
    <property type="match status" value="1"/>
</dbReference>
<feature type="compositionally biased region" description="Polar residues" evidence="9">
    <location>
        <begin position="542"/>
        <end position="589"/>
    </location>
</feature>
<dbReference type="GO" id="GO:0007155">
    <property type="term" value="P:cell adhesion"/>
    <property type="evidence" value="ECO:0007669"/>
    <property type="project" value="InterPro"/>
</dbReference>
<dbReference type="InterPro" id="IPR001577">
    <property type="entry name" value="Peptidase_M8"/>
</dbReference>
<feature type="binding site" evidence="8">
    <location>
        <position position="211"/>
    </location>
    <ligand>
        <name>Zn(2+)</name>
        <dbReference type="ChEBI" id="CHEBI:29105"/>
        <note>catalytic</note>
    </ligand>
</feature>
<dbReference type="Proteomes" id="UP000179807">
    <property type="component" value="Unassembled WGS sequence"/>
</dbReference>
<dbReference type="GO" id="GO:0005737">
    <property type="term" value="C:cytoplasm"/>
    <property type="evidence" value="ECO:0007669"/>
    <property type="project" value="TreeGrafter"/>
</dbReference>
<keyword evidence="10" id="KW-0812">Transmembrane</keyword>
<protein>
    <submittedName>
        <fullName evidence="11">Clan MA, family M8</fullName>
    </submittedName>
</protein>
<feature type="binding site" evidence="8">
    <location>
        <position position="207"/>
    </location>
    <ligand>
        <name>Zn(2+)</name>
        <dbReference type="ChEBI" id="CHEBI:29105"/>
        <note>catalytic</note>
    </ligand>
</feature>
<dbReference type="AlphaFoldDB" id="A0A1J4JE15"/>
<evidence type="ECO:0000256" key="9">
    <source>
        <dbReference type="SAM" id="MobiDB-lite"/>
    </source>
</evidence>
<evidence type="ECO:0000313" key="11">
    <source>
        <dbReference type="EMBL" id="OHS96889.1"/>
    </source>
</evidence>
<evidence type="ECO:0000256" key="2">
    <source>
        <dbReference type="ARBA" id="ARBA00022670"/>
    </source>
</evidence>
<accession>A0A1J4JE15</accession>
<sequence length="638" mass="72417">MFFLFFVFHRHFCGHGEFSQKVLKYQKIVDIPKKSQSEPTLKKVKARRENIRIHMDYTYLTLENTDDTKRCYQENQVITWFNISQVCVEADLMTQEKYEVLTKTLDNVANYLTQTLRVVKSDPIPIVSIPEYPVPTNEVDTDLYIGVFVRPFGKNSGTLASASTVARSSTDDRPTQGIINVNLQYLPNEPSDLSTKGRRDLFDICLHEIIHVLGLAEADFKYWRDSDGKPYTNFPLTIHYHDRKRPASIINTPSAHAAVVERYGVTEFQDVHGNTYPSGVELEDAGGPGTQMSHFESRVYFTELMAPLYSDYAYISNITLAVLNDMGWYDVNFNMCEPYPYGDYRSIIGETKPFKDFLSKSPTSGFPRNYFPDDDQWTYIGMPYGCSYDHHFPGIYNIYKCSDGYQNYCDDYFPIKDRNGTTSFSPGFYLEEGLPFPSITLDSICIPMKNQKGLSGEKSDVNSYCALYNDTLNPDDLISGCFPMECQNHELFILAGDTPKKCSKKWQEIFINSSVTLLCPDPQVICGIINFTNYTIPYTPIDSSNKPSTNQTEKPSDQHSGFTTNSDLSDSGNLESTQENSENIGNDNNSDGKEPKNGMNPLTLALIVIAATIAVIVTIIVTVLYVRKRKNKYTREEP</sequence>
<keyword evidence="5 8" id="KW-0862">Zinc</keyword>
<dbReference type="RefSeq" id="XP_068350026.1">
    <property type="nucleotide sequence ID" value="XM_068490425.1"/>
</dbReference>
<evidence type="ECO:0000256" key="7">
    <source>
        <dbReference type="PIRSR" id="PIRSR601577-1"/>
    </source>
</evidence>
<dbReference type="VEuPathDB" id="TrichDB:TRFO_01978"/>
<dbReference type="GO" id="GO:0006508">
    <property type="term" value="P:proteolysis"/>
    <property type="evidence" value="ECO:0007669"/>
    <property type="project" value="UniProtKB-KW"/>
</dbReference>
<evidence type="ECO:0000256" key="1">
    <source>
        <dbReference type="ARBA" id="ARBA00005860"/>
    </source>
</evidence>